<dbReference type="Gene3D" id="3.40.50.2300">
    <property type="match status" value="1"/>
</dbReference>
<dbReference type="InterPro" id="IPR011006">
    <property type="entry name" value="CheY-like_superfamily"/>
</dbReference>
<dbReference type="GO" id="GO:0000160">
    <property type="term" value="P:phosphorelay signal transduction system"/>
    <property type="evidence" value="ECO:0007669"/>
    <property type="project" value="InterPro"/>
</dbReference>
<dbReference type="Proteomes" id="UP000309788">
    <property type="component" value="Unassembled WGS sequence"/>
</dbReference>
<organism evidence="3 4">
    <name type="scientific">Dyadobacter sediminis</name>
    <dbReference type="NCBI Taxonomy" id="1493691"/>
    <lineage>
        <taxon>Bacteria</taxon>
        <taxon>Pseudomonadati</taxon>
        <taxon>Bacteroidota</taxon>
        <taxon>Cytophagia</taxon>
        <taxon>Cytophagales</taxon>
        <taxon>Spirosomataceae</taxon>
        <taxon>Dyadobacter</taxon>
    </lineage>
</organism>
<evidence type="ECO:0000259" key="2">
    <source>
        <dbReference type="PROSITE" id="PS50110"/>
    </source>
</evidence>
<name>A0A5R9KGA9_9BACT</name>
<evidence type="ECO:0000313" key="3">
    <source>
        <dbReference type="EMBL" id="TLU95163.1"/>
    </source>
</evidence>
<dbReference type="AlphaFoldDB" id="A0A5R9KGA9"/>
<keyword evidence="4" id="KW-1185">Reference proteome</keyword>
<dbReference type="EMBL" id="VCEI01000017">
    <property type="protein sequence ID" value="TLU95163.1"/>
    <property type="molecule type" value="Genomic_DNA"/>
</dbReference>
<accession>A0A5R9KGA9</accession>
<evidence type="ECO:0000256" key="1">
    <source>
        <dbReference type="PROSITE-ProRule" id="PRU00169"/>
    </source>
</evidence>
<comment type="caution">
    <text evidence="3">The sequence shown here is derived from an EMBL/GenBank/DDBJ whole genome shotgun (WGS) entry which is preliminary data.</text>
</comment>
<sequence>MMNGYQVCEHIRNQSWGRYLSIIAYTGRDSPSTSKDALATGFDKYVLKPAQYEDLSAVILTTIAEKKVI</sequence>
<comment type="caution">
    <text evidence="1">Lacks conserved residue(s) required for the propagation of feature annotation.</text>
</comment>
<protein>
    <submittedName>
        <fullName evidence="3">Response regulator</fullName>
    </submittedName>
</protein>
<proteinExistence type="predicted"/>
<reference evidence="3 4" key="1">
    <citation type="submission" date="2019-05" db="EMBL/GenBank/DDBJ databases">
        <authorList>
            <person name="Qu J.-H."/>
        </authorList>
    </citation>
    <scope>NUCLEOTIDE SEQUENCE [LARGE SCALE GENOMIC DNA]</scope>
    <source>
        <strain evidence="3 4">Z12</strain>
    </source>
</reference>
<evidence type="ECO:0000313" key="4">
    <source>
        <dbReference type="Proteomes" id="UP000309788"/>
    </source>
</evidence>
<dbReference type="PROSITE" id="PS50110">
    <property type="entry name" value="RESPONSE_REGULATORY"/>
    <property type="match status" value="1"/>
</dbReference>
<gene>
    <name evidence="3" type="ORF">FEM55_07350</name>
</gene>
<dbReference type="Pfam" id="PF00072">
    <property type="entry name" value="Response_reg"/>
    <property type="match status" value="1"/>
</dbReference>
<dbReference type="InterPro" id="IPR001789">
    <property type="entry name" value="Sig_transdc_resp-reg_receiver"/>
</dbReference>
<dbReference type="SUPFAM" id="SSF52172">
    <property type="entry name" value="CheY-like"/>
    <property type="match status" value="1"/>
</dbReference>
<feature type="domain" description="Response regulatory" evidence="2">
    <location>
        <begin position="1"/>
        <end position="63"/>
    </location>
</feature>